<reference evidence="1" key="1">
    <citation type="submission" date="2021-03" db="EMBL/GenBank/DDBJ databases">
        <authorList>
            <person name="Wang G."/>
        </authorList>
    </citation>
    <scope>NUCLEOTIDE SEQUENCE</scope>
    <source>
        <strain evidence="1">KCTC 12899</strain>
    </source>
</reference>
<name>A0A8J7U694_9BACT</name>
<evidence type="ECO:0000313" key="2">
    <source>
        <dbReference type="Proteomes" id="UP000664417"/>
    </source>
</evidence>
<dbReference type="EMBL" id="JAFREP010000061">
    <property type="protein sequence ID" value="MBO1323373.1"/>
    <property type="molecule type" value="Genomic_DNA"/>
</dbReference>
<proteinExistence type="predicted"/>
<dbReference type="RefSeq" id="WP_207863526.1">
    <property type="nucleotide sequence ID" value="NZ_JAFREP010000061.1"/>
</dbReference>
<keyword evidence="2" id="KW-1185">Reference proteome</keyword>
<sequence>PTRIVTIMTRHTQYLDVSHFQCVPPACPPVSSCTPSAYLERSMQTQGAHPSASRRVRALG</sequence>
<protein>
    <submittedName>
        <fullName evidence="1">Uncharacterized protein</fullName>
    </submittedName>
</protein>
<evidence type="ECO:0000313" key="1">
    <source>
        <dbReference type="EMBL" id="MBO1323373.1"/>
    </source>
</evidence>
<accession>A0A8J7U694</accession>
<dbReference type="Proteomes" id="UP000664417">
    <property type="component" value="Unassembled WGS sequence"/>
</dbReference>
<comment type="caution">
    <text evidence="1">The sequence shown here is derived from an EMBL/GenBank/DDBJ whole genome shotgun (WGS) entry which is preliminary data.</text>
</comment>
<feature type="non-terminal residue" evidence="1">
    <location>
        <position position="1"/>
    </location>
</feature>
<gene>
    <name evidence="1" type="ORF">J3U88_33210</name>
</gene>
<dbReference type="AlphaFoldDB" id="A0A8J7U694"/>
<organism evidence="1 2">
    <name type="scientific">Acanthopleuribacter pedis</name>
    <dbReference type="NCBI Taxonomy" id="442870"/>
    <lineage>
        <taxon>Bacteria</taxon>
        <taxon>Pseudomonadati</taxon>
        <taxon>Acidobacteriota</taxon>
        <taxon>Holophagae</taxon>
        <taxon>Acanthopleuribacterales</taxon>
        <taxon>Acanthopleuribacteraceae</taxon>
        <taxon>Acanthopleuribacter</taxon>
    </lineage>
</organism>